<name>A0AAU9E9J0_9FIRM</name>
<keyword evidence="5" id="KW-0460">Magnesium</keyword>
<dbReference type="RefSeq" id="WP_338536771.1">
    <property type="nucleotide sequence ID" value="NZ_AP028654.1"/>
</dbReference>
<dbReference type="Pfam" id="PF01812">
    <property type="entry name" value="5-FTHF_cyc-lig"/>
    <property type="match status" value="1"/>
</dbReference>
<dbReference type="EC" id="6.3.3.2" evidence="5"/>
<dbReference type="PIRSF" id="PIRSF006806">
    <property type="entry name" value="FTHF_cligase"/>
    <property type="match status" value="1"/>
</dbReference>
<dbReference type="GO" id="GO:0035999">
    <property type="term" value="P:tetrahydrofolate interconversion"/>
    <property type="evidence" value="ECO:0007669"/>
    <property type="project" value="TreeGrafter"/>
</dbReference>
<sequence length="187" mass="21650">MKKTLRKSMIQNRMNLSKNEVNEKSDKIFLKLKENPTVNKATNILLYMDFRNEVKTDKIINYLLENHKNVFIPKVNKASNELDIYEIKGNDDLILSNYGIKEPNSDLLKVVNPKEIDLILSPGVAFTKECYRIGYGGGFYDKLLTKTNENIITIALAFEMQIVDSLPIESHDKQLDFVQTEEKLYKK</sequence>
<keyword evidence="5" id="KW-0479">Metal-binding</keyword>
<dbReference type="InterPro" id="IPR002698">
    <property type="entry name" value="FTHF_cligase"/>
</dbReference>
<evidence type="ECO:0000256" key="5">
    <source>
        <dbReference type="RuleBase" id="RU361279"/>
    </source>
</evidence>
<evidence type="ECO:0000256" key="3">
    <source>
        <dbReference type="ARBA" id="ARBA00022840"/>
    </source>
</evidence>
<organism evidence="6 7">
    <name type="scientific">Helicovermis profundi</name>
    <dbReference type="NCBI Taxonomy" id="3065157"/>
    <lineage>
        <taxon>Bacteria</taxon>
        <taxon>Bacillati</taxon>
        <taxon>Bacillota</taxon>
        <taxon>Clostridia</taxon>
        <taxon>Helicovermis</taxon>
    </lineage>
</organism>
<dbReference type="Proteomes" id="UP001321786">
    <property type="component" value="Chromosome"/>
</dbReference>
<dbReference type="GO" id="GO:0046872">
    <property type="term" value="F:metal ion binding"/>
    <property type="evidence" value="ECO:0007669"/>
    <property type="project" value="UniProtKB-KW"/>
</dbReference>
<dbReference type="Gene3D" id="3.40.50.10420">
    <property type="entry name" value="NagB/RpiA/CoA transferase-like"/>
    <property type="match status" value="1"/>
</dbReference>
<feature type="binding site" evidence="4">
    <location>
        <begin position="2"/>
        <end position="6"/>
    </location>
    <ligand>
        <name>ATP</name>
        <dbReference type="ChEBI" id="CHEBI:30616"/>
    </ligand>
</feature>
<keyword evidence="7" id="KW-1185">Reference proteome</keyword>
<evidence type="ECO:0000313" key="7">
    <source>
        <dbReference type="Proteomes" id="UP001321786"/>
    </source>
</evidence>
<dbReference type="PANTHER" id="PTHR23407:SF1">
    <property type="entry name" value="5-FORMYLTETRAHYDROFOLATE CYCLO-LIGASE"/>
    <property type="match status" value="1"/>
</dbReference>
<keyword evidence="3 4" id="KW-0067">ATP-binding</keyword>
<proteinExistence type="inferred from homology"/>
<dbReference type="InterPro" id="IPR037171">
    <property type="entry name" value="NagB/RpiA_transferase-like"/>
</dbReference>
<feature type="binding site" evidence="4">
    <location>
        <begin position="132"/>
        <end position="140"/>
    </location>
    <ligand>
        <name>ATP</name>
        <dbReference type="ChEBI" id="CHEBI:30616"/>
    </ligand>
</feature>
<dbReference type="GO" id="GO:0030272">
    <property type="term" value="F:5-formyltetrahydrofolate cyclo-ligase activity"/>
    <property type="evidence" value="ECO:0007669"/>
    <property type="project" value="UniProtKB-EC"/>
</dbReference>
<dbReference type="GO" id="GO:0005524">
    <property type="term" value="F:ATP binding"/>
    <property type="evidence" value="ECO:0007669"/>
    <property type="project" value="UniProtKB-KW"/>
</dbReference>
<dbReference type="SUPFAM" id="SSF100950">
    <property type="entry name" value="NagB/RpiA/CoA transferase-like"/>
    <property type="match status" value="1"/>
</dbReference>
<dbReference type="InterPro" id="IPR024185">
    <property type="entry name" value="FTHF_cligase-like_sf"/>
</dbReference>
<dbReference type="PANTHER" id="PTHR23407">
    <property type="entry name" value="ATPASE INHIBITOR/5-FORMYLTETRAHYDROFOLATE CYCLO-LIGASE"/>
    <property type="match status" value="1"/>
</dbReference>
<dbReference type="KEGG" id="hprf:HLPR_07830"/>
<dbReference type="GO" id="GO:0009396">
    <property type="term" value="P:folic acid-containing compound biosynthetic process"/>
    <property type="evidence" value="ECO:0007669"/>
    <property type="project" value="TreeGrafter"/>
</dbReference>
<comment type="similarity">
    <text evidence="1 5">Belongs to the 5-formyltetrahydrofolate cyclo-ligase family.</text>
</comment>
<evidence type="ECO:0000256" key="4">
    <source>
        <dbReference type="PIRSR" id="PIRSR006806-1"/>
    </source>
</evidence>
<keyword evidence="2 4" id="KW-0547">Nucleotide-binding</keyword>
<evidence type="ECO:0000256" key="2">
    <source>
        <dbReference type="ARBA" id="ARBA00022741"/>
    </source>
</evidence>
<comment type="cofactor">
    <cofactor evidence="5">
        <name>Mg(2+)</name>
        <dbReference type="ChEBI" id="CHEBI:18420"/>
    </cofactor>
</comment>
<dbReference type="NCBIfam" id="TIGR02727">
    <property type="entry name" value="MTHFS_bact"/>
    <property type="match status" value="1"/>
</dbReference>
<accession>A0AAU9E9J0</accession>
<protein>
    <recommendedName>
        <fullName evidence="5">5-formyltetrahydrofolate cyclo-ligase</fullName>
        <ecNumber evidence="5">6.3.3.2</ecNumber>
    </recommendedName>
</protein>
<gene>
    <name evidence="6" type="ORF">HLPR_07830</name>
</gene>
<dbReference type="AlphaFoldDB" id="A0AAU9E9J0"/>
<feature type="binding site" evidence="4">
    <location>
        <position position="48"/>
    </location>
    <ligand>
        <name>substrate</name>
    </ligand>
</feature>
<reference evidence="6 7" key="1">
    <citation type="submission" date="2023-08" db="EMBL/GenBank/DDBJ databases">
        <title>Helicovermis profunda gen. nov., sp. nov., a novel mesophilic, fermentative bacterium within the Bacillota from a deep-sea hydrothermal vent chimney.</title>
        <authorList>
            <person name="Miyazaki U."/>
            <person name="Mizutani D."/>
            <person name="Hashimoto Y."/>
            <person name="Tame A."/>
            <person name="Sawayama S."/>
            <person name="Miyazaki J."/>
            <person name="Takai K."/>
            <person name="Nakagawa S."/>
        </authorList>
    </citation>
    <scope>NUCLEOTIDE SEQUENCE [LARGE SCALE GENOMIC DNA]</scope>
    <source>
        <strain evidence="6 7">S502</strain>
    </source>
</reference>
<evidence type="ECO:0000256" key="1">
    <source>
        <dbReference type="ARBA" id="ARBA00010638"/>
    </source>
</evidence>
<feature type="binding site" evidence="4">
    <location>
        <position position="53"/>
    </location>
    <ligand>
        <name>substrate</name>
    </ligand>
</feature>
<comment type="catalytic activity">
    <reaction evidence="5">
        <text>(6S)-5-formyl-5,6,7,8-tetrahydrofolate + ATP = (6R)-5,10-methenyltetrahydrofolate + ADP + phosphate</text>
        <dbReference type="Rhea" id="RHEA:10488"/>
        <dbReference type="ChEBI" id="CHEBI:30616"/>
        <dbReference type="ChEBI" id="CHEBI:43474"/>
        <dbReference type="ChEBI" id="CHEBI:57455"/>
        <dbReference type="ChEBI" id="CHEBI:57457"/>
        <dbReference type="ChEBI" id="CHEBI:456216"/>
        <dbReference type="EC" id="6.3.3.2"/>
    </reaction>
</comment>
<evidence type="ECO:0000313" key="6">
    <source>
        <dbReference type="EMBL" id="BEP28452.1"/>
    </source>
</evidence>
<dbReference type="EMBL" id="AP028654">
    <property type="protein sequence ID" value="BEP28452.1"/>
    <property type="molecule type" value="Genomic_DNA"/>
</dbReference>